<feature type="zinc finger region" description="CR-type" evidence="6">
    <location>
        <begin position="170"/>
        <end position="251"/>
    </location>
</feature>
<dbReference type="PANTHER" id="PTHR43888">
    <property type="entry name" value="DNAJ-LIKE-2, ISOFORM A-RELATED"/>
    <property type="match status" value="1"/>
</dbReference>
<dbReference type="AlphaFoldDB" id="A0A448YRP1"/>
<keyword evidence="5" id="KW-0143">Chaperone</keyword>
<dbReference type="OrthoDB" id="550424at2759"/>
<evidence type="ECO:0000256" key="6">
    <source>
        <dbReference type="PROSITE-ProRule" id="PRU00546"/>
    </source>
</evidence>
<organism evidence="10 11">
    <name type="scientific">Brettanomyces naardenensis</name>
    <name type="common">Yeast</name>
    <dbReference type="NCBI Taxonomy" id="13370"/>
    <lineage>
        <taxon>Eukaryota</taxon>
        <taxon>Fungi</taxon>
        <taxon>Dikarya</taxon>
        <taxon>Ascomycota</taxon>
        <taxon>Saccharomycotina</taxon>
        <taxon>Pichiomycetes</taxon>
        <taxon>Pichiales</taxon>
        <taxon>Pichiaceae</taxon>
        <taxon>Brettanomyces</taxon>
    </lineage>
</organism>
<dbReference type="SUPFAM" id="SSF46565">
    <property type="entry name" value="Chaperone J-domain"/>
    <property type="match status" value="1"/>
</dbReference>
<accession>A0A448YRP1</accession>
<dbReference type="InterPro" id="IPR036410">
    <property type="entry name" value="HSP_DnaJ_Cys-rich_dom_sf"/>
</dbReference>
<keyword evidence="1 6" id="KW-0479">Metal-binding</keyword>
<dbReference type="CDD" id="cd10747">
    <property type="entry name" value="DnaJ_C"/>
    <property type="match status" value="1"/>
</dbReference>
<dbReference type="Pfam" id="PF01556">
    <property type="entry name" value="DnaJ_C"/>
    <property type="match status" value="1"/>
</dbReference>
<dbReference type="GO" id="GO:0008270">
    <property type="term" value="F:zinc ion binding"/>
    <property type="evidence" value="ECO:0007669"/>
    <property type="project" value="UniProtKB-KW"/>
</dbReference>
<dbReference type="Gene3D" id="2.60.260.20">
    <property type="entry name" value="Urease metallochaperone UreE, N-terminal domain"/>
    <property type="match status" value="2"/>
</dbReference>
<dbReference type="InterPro" id="IPR044713">
    <property type="entry name" value="DNJA1/2-like"/>
</dbReference>
<dbReference type="PRINTS" id="PR00625">
    <property type="entry name" value="JDOMAIN"/>
</dbReference>
<dbReference type="Gene3D" id="1.10.287.110">
    <property type="entry name" value="DnaJ domain"/>
    <property type="match status" value="1"/>
</dbReference>
<dbReference type="GO" id="GO:0030544">
    <property type="term" value="F:Hsp70 protein binding"/>
    <property type="evidence" value="ECO:0007669"/>
    <property type="project" value="InterPro"/>
</dbReference>
<dbReference type="InterPro" id="IPR001305">
    <property type="entry name" value="HSP_DnaJ_Cys-rich_dom"/>
</dbReference>
<dbReference type="PROSITE" id="PS51188">
    <property type="entry name" value="ZF_CR"/>
    <property type="match status" value="1"/>
</dbReference>
<dbReference type="CDD" id="cd10719">
    <property type="entry name" value="DnaJ_zf"/>
    <property type="match status" value="1"/>
</dbReference>
<protein>
    <submittedName>
        <fullName evidence="10">DEKNAAC104531</fullName>
    </submittedName>
</protein>
<keyword evidence="4 6" id="KW-0862">Zinc</keyword>
<evidence type="ECO:0000313" key="10">
    <source>
        <dbReference type="EMBL" id="VEU23582.1"/>
    </source>
</evidence>
<dbReference type="InterPro" id="IPR036869">
    <property type="entry name" value="J_dom_sf"/>
</dbReference>
<evidence type="ECO:0000256" key="7">
    <source>
        <dbReference type="SAM" id="MobiDB-lite"/>
    </source>
</evidence>
<dbReference type="EMBL" id="CAACVR010000045">
    <property type="protein sequence ID" value="VEU23582.1"/>
    <property type="molecule type" value="Genomic_DNA"/>
</dbReference>
<dbReference type="Gene3D" id="2.10.230.10">
    <property type="entry name" value="Heat shock protein DnaJ, cysteine-rich domain"/>
    <property type="match status" value="1"/>
</dbReference>
<dbReference type="STRING" id="13370.A0A448YRP1"/>
<dbReference type="InterPro" id="IPR008971">
    <property type="entry name" value="HSP40/DnaJ_pept-bd"/>
</dbReference>
<dbReference type="InParanoid" id="A0A448YRP1"/>
<dbReference type="GO" id="GO:0006457">
    <property type="term" value="P:protein folding"/>
    <property type="evidence" value="ECO:0007669"/>
    <property type="project" value="InterPro"/>
</dbReference>
<dbReference type="PROSITE" id="PS00636">
    <property type="entry name" value="DNAJ_1"/>
    <property type="match status" value="1"/>
</dbReference>
<dbReference type="GO" id="GO:0051082">
    <property type="term" value="F:unfolded protein binding"/>
    <property type="evidence" value="ECO:0007669"/>
    <property type="project" value="InterPro"/>
</dbReference>
<sequence>MVKETGLYDLLNISPSADASEIKKAYRSCALKYHPDKLKNVKDEATRRQRTELFQELTSAYEVLSDKDQRSIYDNYGKEGLESNVVANPETTSRPQDDYRNPETLFNSLFGQDLHARSSGNNFFFEDPFSAFQNLGDAFMRKASRQHRGPERGRDIYHTLYLSLSDFYNGKRVKLSLMRKVKCGKCGGVGGLREVTCSACHGSGVQVTEKRAGGMYQRYSMTCGQCRGAGRYIPDDSICSECRGSRLVDKKEILEVKVPRGVAPGYQVVFAGYADEGLHLVPGDVVITFQLGSDRKEEFVRHEDDLLTTLRIPLYKALCGGVVSLRHISGEILHLYIDRGDLNGPSQIKVVKNRGMPLVTNEPGGSRELIGYGDLYVKFEVEFPRPGELSDKQYDLLSLALKKQHSNNNEGDELMDDDESTQDGDIEDEEIIYPVDAEVYNSECPDRSAFPE</sequence>
<dbReference type="PROSITE" id="PS50076">
    <property type="entry name" value="DNAJ_2"/>
    <property type="match status" value="1"/>
</dbReference>
<evidence type="ECO:0000313" key="11">
    <source>
        <dbReference type="Proteomes" id="UP000290900"/>
    </source>
</evidence>
<dbReference type="SMART" id="SM00271">
    <property type="entry name" value="DnaJ"/>
    <property type="match status" value="1"/>
</dbReference>
<dbReference type="InterPro" id="IPR001623">
    <property type="entry name" value="DnaJ_domain"/>
</dbReference>
<evidence type="ECO:0000256" key="5">
    <source>
        <dbReference type="ARBA" id="ARBA00023186"/>
    </source>
</evidence>
<feature type="domain" description="J" evidence="8">
    <location>
        <begin position="6"/>
        <end position="77"/>
    </location>
</feature>
<feature type="domain" description="CR-type" evidence="9">
    <location>
        <begin position="170"/>
        <end position="251"/>
    </location>
</feature>
<dbReference type="SUPFAM" id="SSF57938">
    <property type="entry name" value="DnaJ/Hsp40 cysteine-rich domain"/>
    <property type="match status" value="1"/>
</dbReference>
<evidence type="ECO:0000256" key="2">
    <source>
        <dbReference type="ARBA" id="ARBA00022737"/>
    </source>
</evidence>
<reference evidence="10 11" key="1">
    <citation type="submission" date="2018-12" db="EMBL/GenBank/DDBJ databases">
        <authorList>
            <person name="Tiukova I."/>
            <person name="Dainat J."/>
        </authorList>
    </citation>
    <scope>NUCLEOTIDE SEQUENCE [LARGE SCALE GENOMIC DNA]</scope>
</reference>
<dbReference type="Pfam" id="PF00684">
    <property type="entry name" value="DnaJ_CXXCXGXG"/>
    <property type="match status" value="1"/>
</dbReference>
<gene>
    <name evidence="10" type="ORF">BRENAR_LOCUS4312</name>
</gene>
<proteinExistence type="predicted"/>
<feature type="compositionally biased region" description="Acidic residues" evidence="7">
    <location>
        <begin position="410"/>
        <end position="428"/>
    </location>
</feature>
<evidence type="ECO:0000256" key="4">
    <source>
        <dbReference type="ARBA" id="ARBA00022833"/>
    </source>
</evidence>
<feature type="region of interest" description="Disordered" evidence="7">
    <location>
        <begin position="407"/>
        <end position="428"/>
    </location>
</feature>
<name>A0A448YRP1_BRENA</name>
<evidence type="ECO:0000259" key="9">
    <source>
        <dbReference type="PROSITE" id="PS51188"/>
    </source>
</evidence>
<dbReference type="Pfam" id="PF00226">
    <property type="entry name" value="DnaJ"/>
    <property type="match status" value="1"/>
</dbReference>
<dbReference type="CDD" id="cd06257">
    <property type="entry name" value="DnaJ"/>
    <property type="match status" value="1"/>
</dbReference>
<evidence type="ECO:0000256" key="1">
    <source>
        <dbReference type="ARBA" id="ARBA00022723"/>
    </source>
</evidence>
<keyword evidence="3 6" id="KW-0863">Zinc-finger</keyword>
<dbReference type="InterPro" id="IPR002939">
    <property type="entry name" value="DnaJ_C"/>
</dbReference>
<keyword evidence="11" id="KW-1185">Reference proteome</keyword>
<dbReference type="SUPFAM" id="SSF49493">
    <property type="entry name" value="HSP40/DnaJ peptide-binding domain"/>
    <property type="match status" value="2"/>
</dbReference>
<dbReference type="FunFam" id="2.10.230.10:FF:000001">
    <property type="entry name" value="DnaJ subfamily A member 2"/>
    <property type="match status" value="1"/>
</dbReference>
<dbReference type="InterPro" id="IPR018253">
    <property type="entry name" value="DnaJ_domain_CS"/>
</dbReference>
<evidence type="ECO:0000259" key="8">
    <source>
        <dbReference type="PROSITE" id="PS50076"/>
    </source>
</evidence>
<dbReference type="Proteomes" id="UP000290900">
    <property type="component" value="Unassembled WGS sequence"/>
</dbReference>
<evidence type="ECO:0000256" key="3">
    <source>
        <dbReference type="ARBA" id="ARBA00022771"/>
    </source>
</evidence>
<keyword evidence="2" id="KW-0677">Repeat</keyword>